<evidence type="ECO:0000256" key="1">
    <source>
        <dbReference type="SAM" id="SignalP"/>
    </source>
</evidence>
<proteinExistence type="predicted"/>
<reference evidence="2 3" key="1">
    <citation type="journal article" date="2018" name="Nat. Ecol. Evol.">
        <title>Genomic signatures of mitonuclear coevolution across populations of Tigriopus californicus.</title>
        <authorList>
            <person name="Barreto F.S."/>
            <person name="Watson E.T."/>
            <person name="Lima T.G."/>
            <person name="Willett C.S."/>
            <person name="Edmands S."/>
            <person name="Li W."/>
            <person name="Burton R.S."/>
        </authorList>
    </citation>
    <scope>NUCLEOTIDE SEQUENCE [LARGE SCALE GENOMIC DNA]</scope>
    <source>
        <strain evidence="2 3">San Diego</strain>
    </source>
</reference>
<gene>
    <name evidence="2" type="ORF">TCAL_15359</name>
</gene>
<dbReference type="AlphaFoldDB" id="A0A553PKX0"/>
<evidence type="ECO:0000313" key="3">
    <source>
        <dbReference type="Proteomes" id="UP000318571"/>
    </source>
</evidence>
<keyword evidence="1" id="KW-0732">Signal</keyword>
<organism evidence="2 3">
    <name type="scientific">Tigriopus californicus</name>
    <name type="common">Marine copepod</name>
    <dbReference type="NCBI Taxonomy" id="6832"/>
    <lineage>
        <taxon>Eukaryota</taxon>
        <taxon>Metazoa</taxon>
        <taxon>Ecdysozoa</taxon>
        <taxon>Arthropoda</taxon>
        <taxon>Crustacea</taxon>
        <taxon>Multicrustacea</taxon>
        <taxon>Hexanauplia</taxon>
        <taxon>Copepoda</taxon>
        <taxon>Harpacticoida</taxon>
        <taxon>Harpacticidae</taxon>
        <taxon>Tigriopus</taxon>
    </lineage>
</organism>
<keyword evidence="3" id="KW-1185">Reference proteome</keyword>
<feature type="signal peptide" evidence="1">
    <location>
        <begin position="1"/>
        <end position="22"/>
    </location>
</feature>
<comment type="caution">
    <text evidence="2">The sequence shown here is derived from an EMBL/GenBank/DDBJ whole genome shotgun (WGS) entry which is preliminary data.</text>
</comment>
<evidence type="ECO:0000313" key="2">
    <source>
        <dbReference type="EMBL" id="TRY78324.1"/>
    </source>
</evidence>
<dbReference type="InterPro" id="IPR011043">
    <property type="entry name" value="Gal_Oxase/kelch_b-propeller"/>
</dbReference>
<dbReference type="SUPFAM" id="SSF50965">
    <property type="entry name" value="Galactose oxidase, central domain"/>
    <property type="match status" value="1"/>
</dbReference>
<sequence length="399" mass="44052">MSGILWTFSSILLLTMCLVINARPIGEICRANCTDTRERDTKINYFTYDPTHEECRCTGNCLIDREESAKGEVAGLVSDQDPSELCVTEADVEEEADAFISVLESGLVQIHPLSEDSYCNNNANREAAKFTVSKYEEKNRRAMFFNNDQVVSCGASRGCDSYNIVPEIPGISSFGFGASLVNISSVKVFNGNTWLLGGIDKHTNKPSTDTYMYLSNTQLLKTEIEMPQPMTMSCSAEISDSHYFLVNGLSGDCFIYDVAERRWISIPGLLSPKSEEVLCAVAYNNGDPLVIVDGWMGDEGKDEPSQIFHVASQTWSFAPGETNYVIPYHSALLPLGNSVISVGGFVIDETGQRVMNSWVRMYDLETGNWVKRGPQLEDPNGGAVHLLVSKSLEMCKPKT</sequence>
<accession>A0A553PKX0</accession>
<dbReference type="InterPro" id="IPR015915">
    <property type="entry name" value="Kelch-typ_b-propeller"/>
</dbReference>
<dbReference type="Gene3D" id="2.120.10.80">
    <property type="entry name" value="Kelch-type beta propeller"/>
    <property type="match status" value="1"/>
</dbReference>
<feature type="chain" id="PRO_5021954236" evidence="1">
    <location>
        <begin position="23"/>
        <end position="399"/>
    </location>
</feature>
<dbReference type="Proteomes" id="UP000318571">
    <property type="component" value="Chromosome 11"/>
</dbReference>
<protein>
    <submittedName>
        <fullName evidence="2">Uncharacterized protein</fullName>
    </submittedName>
</protein>
<dbReference type="EMBL" id="VCGU01000003">
    <property type="protein sequence ID" value="TRY78324.1"/>
    <property type="molecule type" value="Genomic_DNA"/>
</dbReference>
<name>A0A553PKX0_TIGCA</name>